<reference evidence="12 13" key="1">
    <citation type="submission" date="2023-03" db="EMBL/GenBank/DDBJ databases">
        <title>YIM 152171 draft genome.</title>
        <authorList>
            <person name="Yang Z."/>
        </authorList>
    </citation>
    <scope>NUCLEOTIDE SEQUENCE [LARGE SCALE GENOMIC DNA]</scope>
    <source>
        <strain evidence="12 13">YIM 152171</strain>
    </source>
</reference>
<dbReference type="FunFam" id="1.10.10.1590:FF:000001">
    <property type="entry name" value="NADH-quinone oxidoreductase subunit E"/>
    <property type="match status" value="1"/>
</dbReference>
<feature type="region of interest" description="Disordered" evidence="11">
    <location>
        <begin position="164"/>
        <end position="195"/>
    </location>
</feature>
<evidence type="ECO:0000256" key="2">
    <source>
        <dbReference type="ARBA" id="ARBA00022714"/>
    </source>
</evidence>
<dbReference type="NCBIfam" id="TIGR01958">
    <property type="entry name" value="nuoE_fam"/>
    <property type="match status" value="1"/>
</dbReference>
<dbReference type="Gene3D" id="1.10.10.1590">
    <property type="entry name" value="NADH-quinone oxidoreductase subunit E"/>
    <property type="match status" value="1"/>
</dbReference>
<dbReference type="InterPro" id="IPR041921">
    <property type="entry name" value="NuoE_N"/>
</dbReference>
<comment type="cofactor">
    <cofactor evidence="8">
        <name>[2Fe-2S] cluster</name>
        <dbReference type="ChEBI" id="CHEBI:190135"/>
    </cofactor>
</comment>
<dbReference type="PIRSF" id="PIRSF000216">
    <property type="entry name" value="NADH_DH_24kDa"/>
    <property type="match status" value="1"/>
</dbReference>
<keyword evidence="5 10" id="KW-0408">Iron</keyword>
<dbReference type="Gene3D" id="3.40.30.10">
    <property type="entry name" value="Glutaredoxin"/>
    <property type="match status" value="1"/>
</dbReference>
<name>A0AAP3V1G2_9PROT</name>
<keyword evidence="4" id="KW-1278">Translocase</keyword>
<dbReference type="InterPro" id="IPR042128">
    <property type="entry name" value="NuoE_dom"/>
</dbReference>
<dbReference type="Proteomes" id="UP001301140">
    <property type="component" value="Unassembled WGS sequence"/>
</dbReference>
<dbReference type="GO" id="GO:1902494">
    <property type="term" value="C:catalytic complex"/>
    <property type="evidence" value="ECO:0007669"/>
    <property type="project" value="UniProtKB-ARBA"/>
</dbReference>
<evidence type="ECO:0000256" key="11">
    <source>
        <dbReference type="SAM" id="MobiDB-lite"/>
    </source>
</evidence>
<dbReference type="EMBL" id="JARGEQ010000051">
    <property type="protein sequence ID" value="MDF1585979.1"/>
    <property type="molecule type" value="Genomic_DNA"/>
</dbReference>
<evidence type="ECO:0000256" key="9">
    <source>
        <dbReference type="ARBA" id="ARBA00047712"/>
    </source>
</evidence>
<evidence type="ECO:0000256" key="1">
    <source>
        <dbReference type="ARBA" id="ARBA00010643"/>
    </source>
</evidence>
<evidence type="ECO:0000313" key="13">
    <source>
        <dbReference type="Proteomes" id="UP001301140"/>
    </source>
</evidence>
<evidence type="ECO:0000256" key="6">
    <source>
        <dbReference type="ARBA" id="ARBA00023014"/>
    </source>
</evidence>
<dbReference type="GO" id="GO:0008324">
    <property type="term" value="F:monoatomic cation transmembrane transporter activity"/>
    <property type="evidence" value="ECO:0007669"/>
    <property type="project" value="UniProtKB-ARBA"/>
</dbReference>
<dbReference type="GO" id="GO:0022890">
    <property type="term" value="F:inorganic cation transmembrane transporter activity"/>
    <property type="evidence" value="ECO:0007669"/>
    <property type="project" value="UniProtKB-ARBA"/>
</dbReference>
<dbReference type="GO" id="GO:0051537">
    <property type="term" value="F:2 iron, 2 sulfur cluster binding"/>
    <property type="evidence" value="ECO:0007669"/>
    <property type="project" value="UniProtKB-KW"/>
</dbReference>
<comment type="catalytic activity">
    <reaction evidence="9">
        <text>a quinone + NADH + 5 H(+)(in) = a quinol + NAD(+) + 4 H(+)(out)</text>
        <dbReference type="Rhea" id="RHEA:57888"/>
        <dbReference type="ChEBI" id="CHEBI:15378"/>
        <dbReference type="ChEBI" id="CHEBI:24646"/>
        <dbReference type="ChEBI" id="CHEBI:57540"/>
        <dbReference type="ChEBI" id="CHEBI:57945"/>
        <dbReference type="ChEBI" id="CHEBI:132124"/>
    </reaction>
</comment>
<dbReference type="FunFam" id="3.40.30.10:FF:000022">
    <property type="entry name" value="NADH dehydrogenase flavoprotein 2, mitochondrial"/>
    <property type="match status" value="1"/>
</dbReference>
<keyword evidence="12" id="KW-0560">Oxidoreductase</keyword>
<dbReference type="EC" id="1.6.5.9" evidence="12"/>
<dbReference type="GO" id="GO:0050136">
    <property type="term" value="F:NADH dehydrogenase (quinone) (non-electrogenic) activity"/>
    <property type="evidence" value="ECO:0007669"/>
    <property type="project" value="UniProtKB-EC"/>
</dbReference>
<keyword evidence="7" id="KW-0520">NAD</keyword>
<dbReference type="GO" id="GO:0031967">
    <property type="term" value="C:organelle envelope"/>
    <property type="evidence" value="ECO:0007669"/>
    <property type="project" value="UniProtKB-ARBA"/>
</dbReference>
<keyword evidence="3 10" id="KW-0479">Metal-binding</keyword>
<comment type="cofactor">
    <cofactor evidence="10">
        <name>[2Fe-2S] cluster</name>
        <dbReference type="ChEBI" id="CHEBI:190135"/>
    </cofactor>
    <text evidence="10">Binds 1 [2Fe-2S] cluster.</text>
</comment>
<evidence type="ECO:0000256" key="3">
    <source>
        <dbReference type="ARBA" id="ARBA00022723"/>
    </source>
</evidence>
<evidence type="ECO:0000256" key="8">
    <source>
        <dbReference type="ARBA" id="ARBA00034078"/>
    </source>
</evidence>
<proteinExistence type="inferred from homology"/>
<comment type="similarity">
    <text evidence="1">Belongs to the complex I 24 kDa subunit family.</text>
</comment>
<protein>
    <submittedName>
        <fullName evidence="12">NADH-quinone oxidoreductase subunit NuoE</fullName>
        <ecNumber evidence="12">1.6.5.9</ecNumber>
    </submittedName>
</protein>
<keyword evidence="6 10" id="KW-0411">Iron-sulfur</keyword>
<dbReference type="GO" id="GO:0031090">
    <property type="term" value="C:organelle membrane"/>
    <property type="evidence" value="ECO:0007669"/>
    <property type="project" value="UniProtKB-ARBA"/>
</dbReference>
<feature type="binding site" evidence="10">
    <location>
        <position position="91"/>
    </location>
    <ligand>
        <name>[2Fe-2S] cluster</name>
        <dbReference type="ChEBI" id="CHEBI:190135"/>
    </ligand>
</feature>
<dbReference type="InterPro" id="IPR036249">
    <property type="entry name" value="Thioredoxin-like_sf"/>
</dbReference>
<comment type="caution">
    <text evidence="12">The sequence shown here is derived from an EMBL/GenBank/DDBJ whole genome shotgun (WGS) entry which is preliminary data.</text>
</comment>
<dbReference type="CDD" id="cd03064">
    <property type="entry name" value="TRX_Fd_NuoE"/>
    <property type="match status" value="1"/>
</dbReference>
<evidence type="ECO:0000256" key="4">
    <source>
        <dbReference type="ARBA" id="ARBA00022967"/>
    </source>
</evidence>
<dbReference type="Pfam" id="PF01257">
    <property type="entry name" value="2Fe-2S_thioredx"/>
    <property type="match status" value="1"/>
</dbReference>
<dbReference type="PANTHER" id="PTHR10371:SF3">
    <property type="entry name" value="NADH DEHYDROGENASE [UBIQUINONE] FLAVOPROTEIN 2, MITOCHONDRIAL"/>
    <property type="match status" value="1"/>
</dbReference>
<evidence type="ECO:0000256" key="10">
    <source>
        <dbReference type="PIRSR" id="PIRSR000216-1"/>
    </source>
</evidence>
<dbReference type="GO" id="GO:0098662">
    <property type="term" value="P:inorganic cation transmembrane transport"/>
    <property type="evidence" value="ECO:0007669"/>
    <property type="project" value="UniProtKB-ARBA"/>
</dbReference>
<gene>
    <name evidence="12" type="primary">nuoE</name>
    <name evidence="12" type="ORF">PZ740_06220</name>
</gene>
<evidence type="ECO:0000313" key="12">
    <source>
        <dbReference type="EMBL" id="MDF1585979.1"/>
    </source>
</evidence>
<dbReference type="GO" id="GO:0046872">
    <property type="term" value="F:metal ion binding"/>
    <property type="evidence" value="ECO:0007669"/>
    <property type="project" value="UniProtKB-KW"/>
</dbReference>
<dbReference type="SUPFAM" id="SSF52833">
    <property type="entry name" value="Thioredoxin-like"/>
    <property type="match status" value="1"/>
</dbReference>
<dbReference type="InterPro" id="IPR002023">
    <property type="entry name" value="NuoE-like"/>
</dbReference>
<dbReference type="GO" id="GO:0022804">
    <property type="term" value="F:active transmembrane transporter activity"/>
    <property type="evidence" value="ECO:0007669"/>
    <property type="project" value="UniProtKB-ARBA"/>
</dbReference>
<evidence type="ECO:0000256" key="7">
    <source>
        <dbReference type="ARBA" id="ARBA00023027"/>
    </source>
</evidence>
<sequence length="195" mass="21641">MAPDVTSFEFTPANLEEARAVLARFPADRRQSAVLPLLHMAQKQHGGWLPRAVLDYLADFLGIPKIRVYEVASFYDMYNTEPVGRVQVRVCTTTPCWLCGSDDVVKAARDVLGCEIGQSTDDGRFFLREFECLGACSNAPVLWVDDDYYEDLDYEKTRTLLEALKRGETPPAGPQSGRKGSMPIGGKTTLLETGE</sequence>
<dbReference type="GO" id="GO:0098796">
    <property type="term" value="C:membrane protein complex"/>
    <property type="evidence" value="ECO:0007669"/>
    <property type="project" value="UniProtKB-ARBA"/>
</dbReference>
<dbReference type="NCBIfam" id="NF005725">
    <property type="entry name" value="PRK07539.1-5"/>
    <property type="match status" value="1"/>
</dbReference>
<feature type="binding site" evidence="10">
    <location>
        <position position="132"/>
    </location>
    <ligand>
        <name>[2Fe-2S] cluster</name>
        <dbReference type="ChEBI" id="CHEBI:190135"/>
    </ligand>
</feature>
<feature type="binding site" evidence="10">
    <location>
        <position position="96"/>
    </location>
    <ligand>
        <name>[2Fe-2S] cluster</name>
        <dbReference type="ChEBI" id="CHEBI:190135"/>
    </ligand>
</feature>
<keyword evidence="2 10" id="KW-0001">2Fe-2S</keyword>
<organism evidence="12 13">
    <name type="scientific">Marinimicrococcus flavescens</name>
    <dbReference type="NCBI Taxonomy" id="3031815"/>
    <lineage>
        <taxon>Bacteria</taxon>
        <taxon>Pseudomonadati</taxon>
        <taxon>Pseudomonadota</taxon>
        <taxon>Alphaproteobacteria</taxon>
        <taxon>Geminicoccales</taxon>
        <taxon>Geminicoccaceae</taxon>
        <taxon>Marinimicrococcus</taxon>
    </lineage>
</organism>
<evidence type="ECO:0000256" key="5">
    <source>
        <dbReference type="ARBA" id="ARBA00023004"/>
    </source>
</evidence>
<keyword evidence="13" id="KW-1185">Reference proteome</keyword>
<dbReference type="PANTHER" id="PTHR10371">
    <property type="entry name" value="NADH DEHYDROGENASE UBIQUINONE FLAVOPROTEIN 2, MITOCHONDRIAL"/>
    <property type="match status" value="1"/>
</dbReference>
<accession>A0AAP3V1G2</accession>
<dbReference type="AlphaFoldDB" id="A0AAP3V1G2"/>
<feature type="binding site" evidence="10">
    <location>
        <position position="136"/>
    </location>
    <ligand>
        <name>[2Fe-2S] cluster</name>
        <dbReference type="ChEBI" id="CHEBI:190135"/>
    </ligand>
</feature>